<dbReference type="OrthoDB" id="6116421at2759"/>
<accession>A0A6J8BCG7</accession>
<keyword evidence="1" id="KW-0378">Hydrolase</keyword>
<keyword evidence="5" id="KW-1185">Reference proteome</keyword>
<protein>
    <submittedName>
        <fullName evidence="4">Uncharacterized protein</fullName>
    </submittedName>
</protein>
<evidence type="ECO:0000313" key="4">
    <source>
        <dbReference type="EMBL" id="CAC5381615.1"/>
    </source>
</evidence>
<dbReference type="EMBL" id="CACVKT020003076">
    <property type="protein sequence ID" value="CAC5381615.1"/>
    <property type="molecule type" value="Genomic_DNA"/>
</dbReference>
<keyword evidence="1" id="KW-0540">Nuclease</keyword>
<feature type="compositionally biased region" description="Polar residues" evidence="3">
    <location>
        <begin position="1"/>
        <end position="10"/>
    </location>
</feature>
<evidence type="ECO:0000313" key="5">
    <source>
        <dbReference type="Proteomes" id="UP000507470"/>
    </source>
</evidence>
<dbReference type="InterPro" id="IPR022894">
    <property type="entry name" value="Oligoribonuclease"/>
</dbReference>
<organism evidence="4 5">
    <name type="scientific">Mytilus coruscus</name>
    <name type="common">Sea mussel</name>
    <dbReference type="NCBI Taxonomy" id="42192"/>
    <lineage>
        <taxon>Eukaryota</taxon>
        <taxon>Metazoa</taxon>
        <taxon>Spiralia</taxon>
        <taxon>Lophotrochozoa</taxon>
        <taxon>Mollusca</taxon>
        <taxon>Bivalvia</taxon>
        <taxon>Autobranchia</taxon>
        <taxon>Pteriomorphia</taxon>
        <taxon>Mytilida</taxon>
        <taxon>Mytiloidea</taxon>
        <taxon>Mytilidae</taxon>
        <taxon>Mytilinae</taxon>
        <taxon>Mytilus</taxon>
    </lineage>
</organism>
<evidence type="ECO:0000256" key="3">
    <source>
        <dbReference type="SAM" id="MobiDB-lite"/>
    </source>
</evidence>
<sequence>MQSPTQSQDFDTVKRHTSQRSIGTQTQTQTRSTQTCNNHVEEIPEIILNQAKKLKGKRGKQKEEFENEVFSIPVATSTSTASKGKLYKDELYSYKETCTSLATEMSEIQKKSVEKLVIIKSEHAVKIKENESKHKQELLSLKKTQSEELRSQTKRLRLETKRVSQKHQKVYNENEKLLEQLKVIKKSKQLICYENILLRRKLERCSIIKETQKQKNLKKTLISEKNKVSNCLREIEVLKQNNSKLLYQLEKEERTVLELNNKLQLLDQPDPLLNLKVQLQTATEERDYLHSLLLDHEEIILFDPVKKSYTPDTRQCIMNITNFNVSSKNVGPVIKEVLKLANRTPNAVPTRKTVDNIIVEKIAIGQKQLGLTVGAQQDTCLYGDETRKFGKTYQTFLLSDDNKQVYFLGLRDMHDKAASTTLDMFANILDDISDICETYRNNDITSHGHSILSNIRNFMSDRAQTNIAFTELLQNYRTEIMPTFLQNWNELTIGEQTSTVKVNNFFCGLHLLVNFAECLSPILLQFERMQEKETVIPETSDDEDRPDIQIYAFDAKTISFLRFCGKCFGRGVDEKSGCYSAFKTYCQRENENVMFVDFRGNRFNIIFLMGQIAFYQHERIKAFFEIVHGANNKLHKLTLQLVKKQYILACCKVLGLISKLITAPLWRLIESNMHVLDMNTNYLSLLTYLDRMSKDSTDFITGEEFPFPRELVEKDKMLEKLVQANEGIDDKACAFAQLAFKGLHQVLAKAMKEQLPGGAYFSPTEDIRDQTKSVIPHNKIPERVFGILDFFLRYRPNASTICNEAFLMFVFNKTSDWLEALPVDERNRMLEDSIKEGRQIRTKYQERLMEFKKNHTSDVIYYGLWQRPDEVDDILNEITSVTEKRKALISQIRFRQKVLKQVVVDKKLYFVSEKGKALSLEKLKSNVIKLIVDATEGPSEERVARDVPLFVGKKVLHTFKEGKWNGRVLSVVKGFPEFYNIVYDCDLDESTATISSATAIYTYKLKQE</sequence>
<evidence type="ECO:0000256" key="2">
    <source>
        <dbReference type="SAM" id="Coils"/>
    </source>
</evidence>
<dbReference type="PANTHER" id="PTHR11046:SF25">
    <property type="match status" value="1"/>
</dbReference>
<proteinExistence type="predicted"/>
<name>A0A6J8BCG7_MYTCO</name>
<reference evidence="4 5" key="1">
    <citation type="submission" date="2020-06" db="EMBL/GenBank/DDBJ databases">
        <authorList>
            <person name="Li R."/>
            <person name="Bekaert M."/>
        </authorList>
    </citation>
    <scope>NUCLEOTIDE SEQUENCE [LARGE SCALE GENOMIC DNA]</scope>
    <source>
        <strain evidence="5">wild</strain>
    </source>
</reference>
<dbReference type="Proteomes" id="UP000507470">
    <property type="component" value="Unassembled WGS sequence"/>
</dbReference>
<gene>
    <name evidence="4" type="ORF">MCOR_17463</name>
</gene>
<keyword evidence="2" id="KW-0175">Coiled coil</keyword>
<dbReference type="PANTHER" id="PTHR11046">
    <property type="entry name" value="OLIGORIBONUCLEASE, MITOCHONDRIAL"/>
    <property type="match status" value="1"/>
</dbReference>
<dbReference type="AlphaFoldDB" id="A0A6J8BCG7"/>
<feature type="coiled-coil region" evidence="2">
    <location>
        <begin position="235"/>
        <end position="262"/>
    </location>
</feature>
<feature type="compositionally biased region" description="Low complexity" evidence="3">
    <location>
        <begin position="19"/>
        <end position="35"/>
    </location>
</feature>
<feature type="region of interest" description="Disordered" evidence="3">
    <location>
        <begin position="1"/>
        <end position="38"/>
    </location>
</feature>
<evidence type="ECO:0000256" key="1">
    <source>
        <dbReference type="ARBA" id="ARBA00022722"/>
    </source>
</evidence>
<dbReference type="GO" id="GO:0000175">
    <property type="term" value="F:3'-5'-RNA exonuclease activity"/>
    <property type="evidence" value="ECO:0007669"/>
    <property type="project" value="InterPro"/>
</dbReference>